<protein>
    <submittedName>
        <fullName evidence="2">Uncharacterized protein</fullName>
    </submittedName>
</protein>
<dbReference type="Proteomes" id="UP001271780">
    <property type="component" value="Unassembled WGS sequence"/>
</dbReference>
<name>A0ABU4XLN2_9HYPH</name>
<dbReference type="EMBL" id="JAVIIZ010000021">
    <property type="protein sequence ID" value="MDX8475648.1"/>
    <property type="molecule type" value="Genomic_DNA"/>
</dbReference>
<evidence type="ECO:0000313" key="2">
    <source>
        <dbReference type="EMBL" id="MDX8475648.1"/>
    </source>
</evidence>
<accession>A0ABU4XLN2</accession>
<evidence type="ECO:0000256" key="1">
    <source>
        <dbReference type="SAM" id="MobiDB-lite"/>
    </source>
</evidence>
<keyword evidence="3" id="KW-1185">Reference proteome</keyword>
<gene>
    <name evidence="2" type="ORF">RFM27_26540</name>
</gene>
<evidence type="ECO:0000313" key="3">
    <source>
        <dbReference type="Proteomes" id="UP001271780"/>
    </source>
</evidence>
<reference evidence="2 3" key="1">
    <citation type="submission" date="2023-08" db="EMBL/GenBank/DDBJ databases">
        <title>Implementing the SeqCode for naming new Mesorhizobium species isolated from Vachellia karroo root nodules.</title>
        <authorList>
            <person name="Van Lill M."/>
        </authorList>
    </citation>
    <scope>NUCLEOTIDE SEQUENCE [LARGE SCALE GENOMIC DNA]</scope>
    <source>
        <strain evidence="2 3">VK23A</strain>
    </source>
</reference>
<feature type="region of interest" description="Disordered" evidence="1">
    <location>
        <begin position="45"/>
        <end position="106"/>
    </location>
</feature>
<comment type="caution">
    <text evidence="2">The sequence shown here is derived from an EMBL/GenBank/DDBJ whole genome shotgun (WGS) entry which is preliminary data.</text>
</comment>
<feature type="compositionally biased region" description="Basic and acidic residues" evidence="1">
    <location>
        <begin position="76"/>
        <end position="86"/>
    </location>
</feature>
<dbReference type="RefSeq" id="WP_320318392.1">
    <property type="nucleotide sequence ID" value="NZ_JAVIIX010000020.1"/>
</dbReference>
<sequence>MKRLPSERIIARFTPPAWMEQRIGSLSKKLADCKDAAQRRHLSAELSRLQRTMGGPTVVKPDSSPEASRVPLPRSYTEDRQADQGRRAHFRSQIGRSSLRPRRRPRKWQGGYVNNVIKGKLLESETLAQQAANNTKEQFANSPDLSKAILDAIIDAFEAHTTMSKQALDSAKIREGLKDVLLGPGQLWEELRGARER</sequence>
<proteinExistence type="predicted"/>
<organism evidence="2 3">
    <name type="scientific">Mesorhizobium dulcispinae</name>
    <dbReference type="NCBI Taxonomy" id="3072316"/>
    <lineage>
        <taxon>Bacteria</taxon>
        <taxon>Pseudomonadati</taxon>
        <taxon>Pseudomonadota</taxon>
        <taxon>Alphaproteobacteria</taxon>
        <taxon>Hyphomicrobiales</taxon>
        <taxon>Phyllobacteriaceae</taxon>
        <taxon>Mesorhizobium</taxon>
    </lineage>
</organism>